<dbReference type="SUPFAM" id="SSF51735">
    <property type="entry name" value="NAD(P)-binding Rossmann-fold domains"/>
    <property type="match status" value="1"/>
</dbReference>
<comment type="similarity">
    <text evidence="1 3">Belongs to the short-chain dehydrogenases/reductases (SDR) family.</text>
</comment>
<dbReference type="InterPro" id="IPR020904">
    <property type="entry name" value="Sc_DH/Rdtase_CS"/>
</dbReference>
<dbReference type="Proteomes" id="UP001161580">
    <property type="component" value="Unassembled WGS sequence"/>
</dbReference>
<dbReference type="InterPro" id="IPR002347">
    <property type="entry name" value="SDR_fam"/>
</dbReference>
<evidence type="ECO:0000256" key="2">
    <source>
        <dbReference type="ARBA" id="ARBA00023002"/>
    </source>
</evidence>
<evidence type="ECO:0000313" key="5">
    <source>
        <dbReference type="Proteomes" id="UP001161580"/>
    </source>
</evidence>
<keyword evidence="5" id="KW-1185">Reference proteome</keyword>
<dbReference type="RefSeq" id="WP_311788093.1">
    <property type="nucleotide sequence ID" value="NZ_JALDYY010000013.1"/>
</dbReference>
<dbReference type="AlphaFoldDB" id="A0AAE3U314"/>
<dbReference type="InterPro" id="IPR036291">
    <property type="entry name" value="NAD(P)-bd_dom_sf"/>
</dbReference>
<dbReference type="EMBL" id="JALDYZ010000012">
    <property type="protein sequence ID" value="MDI7924146.1"/>
    <property type="molecule type" value="Genomic_DNA"/>
</dbReference>
<dbReference type="PANTHER" id="PTHR43976:SF16">
    <property type="entry name" value="SHORT-CHAIN DEHYDROGENASE_REDUCTASE FAMILY PROTEIN"/>
    <property type="match status" value="1"/>
</dbReference>
<dbReference type="CDD" id="cd05374">
    <property type="entry name" value="17beta-HSD-like_SDR_c"/>
    <property type="match status" value="1"/>
</dbReference>
<dbReference type="PANTHER" id="PTHR43976">
    <property type="entry name" value="SHORT CHAIN DEHYDROGENASE"/>
    <property type="match status" value="1"/>
</dbReference>
<dbReference type="PROSITE" id="PS00061">
    <property type="entry name" value="ADH_SHORT"/>
    <property type="match status" value="1"/>
</dbReference>
<gene>
    <name evidence="4" type="ORF">MRS75_18955</name>
</gene>
<organism evidence="4 5">
    <name type="scientific">Ferirhizobium litorale</name>
    <dbReference type="NCBI Taxonomy" id="2927786"/>
    <lineage>
        <taxon>Bacteria</taxon>
        <taxon>Pseudomonadati</taxon>
        <taxon>Pseudomonadota</taxon>
        <taxon>Alphaproteobacteria</taxon>
        <taxon>Hyphomicrobiales</taxon>
        <taxon>Rhizobiaceae</taxon>
        <taxon>Ferirhizobium</taxon>
    </lineage>
</organism>
<name>A0AAE3U314_9HYPH</name>
<reference evidence="4" key="1">
    <citation type="submission" date="2022-03" db="EMBL/GenBank/DDBJ databases">
        <title>Fererhizobium litorale gen. nov., sp. nov., isolated from sandy sediments of the Sea of Japan seashore.</title>
        <authorList>
            <person name="Romanenko L."/>
            <person name="Kurilenko V."/>
            <person name="Otstavnykh N."/>
            <person name="Svetashev V."/>
            <person name="Tekutyeva L."/>
            <person name="Isaeva M."/>
            <person name="Mikhailov V."/>
        </authorList>
    </citation>
    <scope>NUCLEOTIDE SEQUENCE</scope>
    <source>
        <strain evidence="4">KMM 9576</strain>
    </source>
</reference>
<dbReference type="PRINTS" id="PR00080">
    <property type="entry name" value="SDRFAMILY"/>
</dbReference>
<evidence type="ECO:0000313" key="4">
    <source>
        <dbReference type="EMBL" id="MDI7924146.1"/>
    </source>
</evidence>
<dbReference type="GO" id="GO:0016491">
    <property type="term" value="F:oxidoreductase activity"/>
    <property type="evidence" value="ECO:0007669"/>
    <property type="project" value="UniProtKB-KW"/>
</dbReference>
<keyword evidence="2" id="KW-0560">Oxidoreductase</keyword>
<dbReference type="Gene3D" id="3.40.50.720">
    <property type="entry name" value="NAD(P)-binding Rossmann-like Domain"/>
    <property type="match status" value="1"/>
</dbReference>
<dbReference type="Pfam" id="PF00106">
    <property type="entry name" value="adh_short"/>
    <property type="match status" value="1"/>
</dbReference>
<accession>A0AAE3U314</accession>
<evidence type="ECO:0000256" key="3">
    <source>
        <dbReference type="RuleBase" id="RU000363"/>
    </source>
</evidence>
<dbReference type="InterPro" id="IPR051911">
    <property type="entry name" value="SDR_oxidoreductase"/>
</dbReference>
<evidence type="ECO:0000256" key="1">
    <source>
        <dbReference type="ARBA" id="ARBA00006484"/>
    </source>
</evidence>
<sequence length="274" mass="29548">MTRTVFITGASSGIGKASAKLFQASGFNVVATMRNPEAGEELRELPGVLVTSLDVEDEASIKAAVAAGIERFGKIDVLVNNAGYGLYGIFESTPKEKLQQQFAVNVFGVMDVTRAILPHFRQNSAGTIVNVSSGAGMFTLPMISAYCASKFALEGFTESLSYELLSLNIGVKLVIPHGGVAETSFQQRSTSDFARDGTPQEYHPFLQRSIEAFGRMGGALTMTSHDVAKVILEAATDGTSRLRYLVGDDARGFVKARRELADQDYVDHMRGLFT</sequence>
<dbReference type="PRINTS" id="PR00081">
    <property type="entry name" value="GDHRDH"/>
</dbReference>
<proteinExistence type="inferred from homology"/>
<comment type="caution">
    <text evidence="4">The sequence shown here is derived from an EMBL/GenBank/DDBJ whole genome shotgun (WGS) entry which is preliminary data.</text>
</comment>
<protein>
    <submittedName>
        <fullName evidence="4">SDR family oxidoreductase</fullName>
    </submittedName>
</protein>